<protein>
    <submittedName>
        <fullName evidence="2">Defensin beta 108B</fullName>
    </submittedName>
</protein>
<gene>
    <name evidence="2" type="ORF">HJG63_003779</name>
</gene>
<proteinExistence type="predicted"/>
<keyword evidence="3" id="KW-1185">Reference proteome</keyword>
<evidence type="ECO:0000256" key="1">
    <source>
        <dbReference type="SAM" id="SignalP"/>
    </source>
</evidence>
<organism evidence="2 3">
    <name type="scientific">Rousettus aegyptiacus</name>
    <name type="common">Egyptian fruit bat</name>
    <name type="synonym">Pteropus aegyptiacus</name>
    <dbReference type="NCBI Taxonomy" id="9407"/>
    <lineage>
        <taxon>Eukaryota</taxon>
        <taxon>Metazoa</taxon>
        <taxon>Chordata</taxon>
        <taxon>Craniata</taxon>
        <taxon>Vertebrata</taxon>
        <taxon>Euteleostomi</taxon>
        <taxon>Mammalia</taxon>
        <taxon>Eutheria</taxon>
        <taxon>Laurasiatheria</taxon>
        <taxon>Chiroptera</taxon>
        <taxon>Yinpterochiroptera</taxon>
        <taxon>Pteropodoidea</taxon>
        <taxon>Pteropodidae</taxon>
        <taxon>Rousettinae</taxon>
        <taxon>Rousettus</taxon>
    </lineage>
</organism>
<sequence>MRIAVLLFTILFFMNQVIPARGRFKEICERPNGFCQEFCIKTEIQAGRCLNGRPCCLPLGNQPQIDLTTPKKK</sequence>
<comment type="caution">
    <text evidence="2">The sequence shown here is derived from an EMBL/GenBank/DDBJ whole genome shotgun (WGS) entry which is preliminary data.</text>
</comment>
<reference evidence="2 3" key="1">
    <citation type="journal article" date="2020" name="Nature">
        <title>Six reference-quality genomes reveal evolution of bat adaptations.</title>
        <authorList>
            <person name="Jebb D."/>
            <person name="Huang Z."/>
            <person name="Pippel M."/>
            <person name="Hughes G.M."/>
            <person name="Lavrichenko K."/>
            <person name="Devanna P."/>
            <person name="Winkler S."/>
            <person name="Jermiin L.S."/>
            <person name="Skirmuntt E.C."/>
            <person name="Katzourakis A."/>
            <person name="Burkitt-Gray L."/>
            <person name="Ray D.A."/>
            <person name="Sullivan K.A.M."/>
            <person name="Roscito J.G."/>
            <person name="Kirilenko B.M."/>
            <person name="Davalos L.M."/>
            <person name="Corthals A.P."/>
            <person name="Power M.L."/>
            <person name="Jones G."/>
            <person name="Ransome R.D."/>
            <person name="Dechmann D.K.N."/>
            <person name="Locatelli A.G."/>
            <person name="Puechmaille S.J."/>
            <person name="Fedrigo O."/>
            <person name="Jarvis E.D."/>
            <person name="Hiller M."/>
            <person name="Vernes S.C."/>
            <person name="Myers E.W."/>
            <person name="Teeling E.C."/>
        </authorList>
    </citation>
    <scope>NUCLEOTIDE SEQUENCE [LARGE SCALE GENOMIC DNA]</scope>
    <source>
        <strain evidence="2">MRouAeg1</strain>
        <tissue evidence="2">Muscle</tissue>
    </source>
</reference>
<keyword evidence="1" id="KW-0732">Signal</keyword>
<evidence type="ECO:0000313" key="3">
    <source>
        <dbReference type="Proteomes" id="UP000593571"/>
    </source>
</evidence>
<feature type="chain" id="PRO_5029568621" evidence="1">
    <location>
        <begin position="23"/>
        <end position="73"/>
    </location>
</feature>
<name>A0A7J8DW08_ROUAE</name>
<dbReference type="AlphaFoldDB" id="A0A7J8DW08"/>
<dbReference type="Proteomes" id="UP000593571">
    <property type="component" value="Unassembled WGS sequence"/>
</dbReference>
<feature type="signal peptide" evidence="1">
    <location>
        <begin position="1"/>
        <end position="22"/>
    </location>
</feature>
<accession>A0A7J8DW08</accession>
<dbReference type="EMBL" id="JACASE010000011">
    <property type="protein sequence ID" value="KAF6427384.1"/>
    <property type="molecule type" value="Genomic_DNA"/>
</dbReference>
<evidence type="ECO:0000313" key="2">
    <source>
        <dbReference type="EMBL" id="KAF6427384.1"/>
    </source>
</evidence>